<keyword evidence="4" id="KW-0031">Aminopeptidase</keyword>
<dbReference type="Pfam" id="PF01433">
    <property type="entry name" value="Peptidase_M1"/>
    <property type="match status" value="1"/>
</dbReference>
<dbReference type="Proteomes" id="UP001501556">
    <property type="component" value="Unassembled WGS sequence"/>
</dbReference>
<organism evidence="4 5">
    <name type="scientific">Hymenobacter antarcticus</name>
    <dbReference type="NCBI Taxonomy" id="486270"/>
    <lineage>
        <taxon>Bacteria</taxon>
        <taxon>Pseudomonadati</taxon>
        <taxon>Bacteroidota</taxon>
        <taxon>Cytophagia</taxon>
        <taxon>Cytophagales</taxon>
        <taxon>Hymenobacteraceae</taxon>
        <taxon>Hymenobacter</taxon>
    </lineage>
</organism>
<dbReference type="InterPro" id="IPR027268">
    <property type="entry name" value="Peptidase_M4/M1_CTD_sf"/>
</dbReference>
<name>A0ABP7Q9K5_9BACT</name>
<feature type="transmembrane region" description="Helical" evidence="2">
    <location>
        <begin position="252"/>
        <end position="269"/>
    </location>
</feature>
<evidence type="ECO:0000313" key="5">
    <source>
        <dbReference type="Proteomes" id="UP001501556"/>
    </source>
</evidence>
<feature type="transmembrane region" description="Helical" evidence="2">
    <location>
        <begin position="184"/>
        <end position="204"/>
    </location>
</feature>
<dbReference type="PANTHER" id="PTHR11533:SF174">
    <property type="entry name" value="PUROMYCIN-SENSITIVE AMINOPEPTIDASE-RELATED"/>
    <property type="match status" value="1"/>
</dbReference>
<dbReference type="EMBL" id="BAABDI010000016">
    <property type="protein sequence ID" value="GAA3978835.1"/>
    <property type="molecule type" value="Genomic_DNA"/>
</dbReference>
<dbReference type="InterPro" id="IPR014782">
    <property type="entry name" value="Peptidase_M1_dom"/>
</dbReference>
<feature type="domain" description="Peptidase M1 membrane alanine aminopeptidase" evidence="3">
    <location>
        <begin position="890"/>
        <end position="1072"/>
    </location>
</feature>
<dbReference type="InterPro" id="IPR050344">
    <property type="entry name" value="Peptidase_M1_aminopeptidases"/>
</dbReference>
<keyword evidence="4" id="KW-0645">Protease</keyword>
<keyword evidence="2" id="KW-0472">Membrane</keyword>
<feature type="transmembrane region" description="Helical" evidence="2">
    <location>
        <begin position="541"/>
        <end position="559"/>
    </location>
</feature>
<evidence type="ECO:0000313" key="4">
    <source>
        <dbReference type="EMBL" id="GAA3978835.1"/>
    </source>
</evidence>
<reference evidence="5" key="1">
    <citation type="journal article" date="2019" name="Int. J. Syst. Evol. Microbiol.">
        <title>The Global Catalogue of Microorganisms (GCM) 10K type strain sequencing project: providing services to taxonomists for standard genome sequencing and annotation.</title>
        <authorList>
            <consortium name="The Broad Institute Genomics Platform"/>
            <consortium name="The Broad Institute Genome Sequencing Center for Infectious Disease"/>
            <person name="Wu L."/>
            <person name="Ma J."/>
        </authorList>
    </citation>
    <scope>NUCLEOTIDE SEQUENCE [LARGE SCALE GENOMIC DNA]</scope>
    <source>
        <strain evidence="5">JCM 17217</strain>
    </source>
</reference>
<protein>
    <submittedName>
        <fullName evidence="4">M1 family aminopeptidase</fullName>
    </submittedName>
</protein>
<proteinExistence type="predicted"/>
<feature type="transmembrane region" description="Helical" evidence="2">
    <location>
        <begin position="20"/>
        <end position="44"/>
    </location>
</feature>
<keyword evidence="5" id="KW-1185">Reference proteome</keyword>
<feature type="transmembrane region" description="Helical" evidence="2">
    <location>
        <begin position="154"/>
        <end position="177"/>
    </location>
</feature>
<gene>
    <name evidence="4" type="ORF">GCM10022407_24980</name>
</gene>
<feature type="transmembrane region" description="Helical" evidence="2">
    <location>
        <begin position="491"/>
        <end position="508"/>
    </location>
</feature>
<dbReference type="PANTHER" id="PTHR11533">
    <property type="entry name" value="PROTEASE M1 ZINC METALLOPROTEASE"/>
    <property type="match status" value="1"/>
</dbReference>
<feature type="transmembrane region" description="Helical" evidence="2">
    <location>
        <begin position="455"/>
        <end position="479"/>
    </location>
</feature>
<feature type="transmembrane region" description="Helical" evidence="2">
    <location>
        <begin position="64"/>
        <end position="84"/>
    </location>
</feature>
<feature type="transmembrane region" description="Helical" evidence="2">
    <location>
        <begin position="422"/>
        <end position="443"/>
    </location>
</feature>
<feature type="transmembrane region" description="Helical" evidence="2">
    <location>
        <begin position="369"/>
        <end position="390"/>
    </location>
</feature>
<feature type="compositionally biased region" description="Basic and acidic residues" evidence="1">
    <location>
        <begin position="764"/>
        <end position="780"/>
    </location>
</feature>
<keyword evidence="2" id="KW-0812">Transmembrane</keyword>
<keyword evidence="2" id="KW-1133">Transmembrane helix</keyword>
<evidence type="ECO:0000256" key="2">
    <source>
        <dbReference type="SAM" id="Phobius"/>
    </source>
</evidence>
<evidence type="ECO:0000256" key="1">
    <source>
        <dbReference type="SAM" id="MobiDB-lite"/>
    </source>
</evidence>
<accession>A0ABP7Q9K5</accession>
<keyword evidence="4" id="KW-0378">Hydrolase</keyword>
<comment type="caution">
    <text evidence="4">The sequence shown here is derived from an EMBL/GenBank/DDBJ whole genome shotgun (WGS) entry which is preliminary data.</text>
</comment>
<dbReference type="Gene3D" id="1.10.390.10">
    <property type="entry name" value="Neutral Protease Domain 2"/>
    <property type="match status" value="1"/>
</dbReference>
<evidence type="ECO:0000259" key="3">
    <source>
        <dbReference type="Pfam" id="PF01433"/>
    </source>
</evidence>
<sequence length="1215" mass="136225">MFLPIFFFELKYRLRRPATWIYFFLLALMAGLFTAAAGGAFGAGVNVSLGGDGGRVHINSPQSIAGLLAILSAFGLLITSAIMGNPVYRDFEHRTHALFYTTPISKWGYLGGRFWGSFVICLLVFSGLVLGAWLGALAPGVEADKVGVFHTSHYFWPFLVMVVPNVLFTGAIFFTLATLTRNVLSIYIGSVLLLMVYLVAQALIGDLDNKLLASGLDAFGMSAMRFTTRYWTPAEKNTLLLPLSEYIVLNRAAWLALGLGLLAFCYARFRFSAFASDKAPSKAKKAEAALDVPTAAAGMGGRLVLPRVAQLFTGGMHLSQWWSLTKLEFRSIVRSMYFAAIVGAGIIFVLVVGWQAGKTYDTETYPVTNLMVGVLSGSFALFMLIIITYYSGELVWRERDAGVAQITDSLPVPNWVPFLSKVAALGLVQVVLLTVVMACGMLLQTLKGYFNYEPGLYLSNLFVLQLPDYLLLCVLAMLVQVLVNNKYLGHFVMVVYYVSNIFKGQLGLNHKLLDYAGNPDVPYSDLNKYGHFLEGFTWFKLYWAAGAVLLALVANLLWVRGTEARPALRLSEGRRRWGRPAWTALILGVLIMGGAGGFIFYNTNVQNQYVTPKQQEKQELAYEQKYRRYKNLLQPRIVAVNLRTDIYPATRAVHLDGTYWLKNKHTRALDTVILILAKAPRVRKLELGRPAATLLLNDSTARLRMYRLARPLAPGDSLQLTMALDYRELGFPNSGSNTDIVQNGTFMNSQYLPIIGYEERGELSDDDVRKRNGLKPKDRQPPATDLQARQNPGLSHDADWIRFEAVVSTSADQLAVAPGRLLKEWSANGRRYFHYKMEQPMLNFYTFLSGRYEVYRDAWADTAGRRSVPIEIYYQKGHEYNLKRMVAAVKESLGYYTANFSPYQYTQVRIVEFPKYASFAQSFAGTIPFSESIGFIAKVDPDDPEDVDYPFYVTAHEIAHQWWGHQVVAADVQGNTMLVETMAQYSALMVMKQHYGANSMGKFLKYEMNSYLQGRAFERKKEVPLVKVENQGYIHYRKGSGVMYALQDYIGEANVNTALRRFIEQHAYETAPYSTAPMLVAEFRKVTPDSLQGLVTDLFERISLYENRLTDATATKLPDGRYRVNLTIESKKLVADSLGTESNRAFNDYLPVAVFPAQGKAMKAVQPLSLKKYRLRPGTNKLEIIVAQAPAKAAVDPYNQFVDRVLDDNARDVKL</sequence>
<feature type="region of interest" description="Disordered" evidence="1">
    <location>
        <begin position="764"/>
        <end position="792"/>
    </location>
</feature>
<feature type="transmembrane region" description="Helical" evidence="2">
    <location>
        <begin position="336"/>
        <end position="357"/>
    </location>
</feature>
<dbReference type="Pfam" id="PF12730">
    <property type="entry name" value="ABC2_membrane_4"/>
    <property type="match status" value="1"/>
</dbReference>
<dbReference type="RefSeq" id="WP_345124864.1">
    <property type="nucleotide sequence ID" value="NZ_BAABDI010000016.1"/>
</dbReference>
<dbReference type="GO" id="GO:0004177">
    <property type="term" value="F:aminopeptidase activity"/>
    <property type="evidence" value="ECO:0007669"/>
    <property type="project" value="UniProtKB-KW"/>
</dbReference>
<feature type="transmembrane region" description="Helical" evidence="2">
    <location>
        <begin position="114"/>
        <end position="134"/>
    </location>
</feature>
<dbReference type="SUPFAM" id="SSF55486">
    <property type="entry name" value="Metalloproteases ('zincins'), catalytic domain"/>
    <property type="match status" value="1"/>
</dbReference>
<feature type="transmembrane region" description="Helical" evidence="2">
    <location>
        <begin position="580"/>
        <end position="601"/>
    </location>
</feature>